<feature type="non-terminal residue" evidence="1">
    <location>
        <position position="1"/>
    </location>
</feature>
<reference evidence="1" key="1">
    <citation type="submission" date="2022-06" db="EMBL/GenBank/DDBJ databases">
        <title>Phylogenomic reconstructions and comparative analyses of Kickxellomycotina fungi.</title>
        <authorList>
            <person name="Reynolds N.K."/>
            <person name="Stajich J.E."/>
            <person name="Barry K."/>
            <person name="Grigoriev I.V."/>
            <person name="Crous P."/>
            <person name="Smith M.E."/>
        </authorList>
    </citation>
    <scope>NUCLEOTIDE SEQUENCE</scope>
    <source>
        <strain evidence="1">RSA 2271</strain>
    </source>
</reference>
<protein>
    <submittedName>
        <fullName evidence="1">Arylformamidase</fullName>
        <ecNumber evidence="1">2.6.1.7</ecNumber>
    </submittedName>
</protein>
<organism evidence="1 2">
    <name type="scientific">Spiromyces aspiralis</name>
    <dbReference type="NCBI Taxonomy" id="68401"/>
    <lineage>
        <taxon>Eukaryota</taxon>
        <taxon>Fungi</taxon>
        <taxon>Fungi incertae sedis</taxon>
        <taxon>Zoopagomycota</taxon>
        <taxon>Kickxellomycotina</taxon>
        <taxon>Kickxellomycetes</taxon>
        <taxon>Kickxellales</taxon>
        <taxon>Kickxellaceae</taxon>
        <taxon>Spiromyces</taxon>
    </lineage>
</organism>
<dbReference type="EC" id="2.6.1.7" evidence="1"/>
<keyword evidence="1" id="KW-0032">Aminotransferase</keyword>
<keyword evidence="1" id="KW-0808">Transferase</keyword>
<keyword evidence="2" id="KW-1185">Reference proteome</keyword>
<evidence type="ECO:0000313" key="2">
    <source>
        <dbReference type="Proteomes" id="UP001145114"/>
    </source>
</evidence>
<sequence length="349" mass="38742">NLGQGFMNFPAPDFIKEAGRQCVSDDACNQYSPPRGRPRLLNAVARRYSQILGRELDPNTNIAVSAGANEGLFSVFTAFLDQNVSATAANEVILMEPAFDQYTPNITMAGGKPVYVPLRIRSAGDPAQVSISSKDWKLDIAELESKITSNTKIIVLNTPHNPLGKVFDQQELEAIAEVAKKYNLLVISDEVYENLCLDPDNQHLSIATLPGMWERTLTVFSAGKLFGITGWRVGWVIGPQELVRSTVAAHTRIVFTTNSPLQEAVAISLEEAESNTFLIDQKAVYERCRAKLMKAFDDVGLPYVCPDGSYFLMVNAAKIKFPADFEFPDYIRQRGRSFKLTYFFTTHIG</sequence>
<gene>
    <name evidence="1" type="primary">BNA3_1</name>
    <name evidence="1" type="ORF">EV182_005831</name>
</gene>
<proteinExistence type="predicted"/>
<evidence type="ECO:0000313" key="1">
    <source>
        <dbReference type="EMBL" id="KAJ1673126.1"/>
    </source>
</evidence>
<comment type="caution">
    <text evidence="1">The sequence shown here is derived from an EMBL/GenBank/DDBJ whole genome shotgun (WGS) entry which is preliminary data.</text>
</comment>
<name>A0ACC1HBW4_9FUNG</name>
<dbReference type="Proteomes" id="UP001145114">
    <property type="component" value="Unassembled WGS sequence"/>
</dbReference>
<accession>A0ACC1HBW4</accession>
<feature type="non-terminal residue" evidence="1">
    <location>
        <position position="349"/>
    </location>
</feature>
<dbReference type="EMBL" id="JAMZIH010007346">
    <property type="protein sequence ID" value="KAJ1673126.1"/>
    <property type="molecule type" value="Genomic_DNA"/>
</dbReference>